<protein>
    <submittedName>
        <fullName evidence="1">Uncharacterized protein</fullName>
    </submittedName>
</protein>
<dbReference type="AlphaFoldDB" id="A0A0F9MCU9"/>
<accession>A0A0F9MCU9</accession>
<proteinExistence type="predicted"/>
<dbReference type="EMBL" id="LAZR01005016">
    <property type="protein sequence ID" value="KKN03614.1"/>
    <property type="molecule type" value="Genomic_DNA"/>
</dbReference>
<reference evidence="1" key="1">
    <citation type="journal article" date="2015" name="Nature">
        <title>Complex archaea that bridge the gap between prokaryotes and eukaryotes.</title>
        <authorList>
            <person name="Spang A."/>
            <person name="Saw J.H."/>
            <person name="Jorgensen S.L."/>
            <person name="Zaremba-Niedzwiedzka K."/>
            <person name="Martijn J."/>
            <person name="Lind A.E."/>
            <person name="van Eijk R."/>
            <person name="Schleper C."/>
            <person name="Guy L."/>
            <person name="Ettema T.J."/>
        </authorList>
    </citation>
    <scope>NUCLEOTIDE SEQUENCE</scope>
</reference>
<sequence>MAKSMKCPECGRAMAPIERRNHLFRCDTPDCLVDMVEVYWKALETQAKGLFT</sequence>
<organism evidence="1">
    <name type="scientific">marine sediment metagenome</name>
    <dbReference type="NCBI Taxonomy" id="412755"/>
    <lineage>
        <taxon>unclassified sequences</taxon>
        <taxon>metagenomes</taxon>
        <taxon>ecological metagenomes</taxon>
    </lineage>
</organism>
<name>A0A0F9MCU9_9ZZZZ</name>
<evidence type="ECO:0000313" key="1">
    <source>
        <dbReference type="EMBL" id="KKN03614.1"/>
    </source>
</evidence>
<gene>
    <name evidence="1" type="ORF">LCGC14_1106020</name>
</gene>
<comment type="caution">
    <text evidence="1">The sequence shown here is derived from an EMBL/GenBank/DDBJ whole genome shotgun (WGS) entry which is preliminary data.</text>
</comment>